<feature type="domain" description="HTH gntR-type" evidence="4">
    <location>
        <begin position="11"/>
        <end position="70"/>
    </location>
</feature>
<dbReference type="OrthoDB" id="149756at2"/>
<dbReference type="GO" id="GO:0003677">
    <property type="term" value="F:DNA binding"/>
    <property type="evidence" value="ECO:0007669"/>
    <property type="project" value="UniProtKB-KW"/>
</dbReference>
<dbReference type="GO" id="GO:0003700">
    <property type="term" value="F:DNA-binding transcription factor activity"/>
    <property type="evidence" value="ECO:0007669"/>
    <property type="project" value="InterPro"/>
</dbReference>
<evidence type="ECO:0000256" key="1">
    <source>
        <dbReference type="ARBA" id="ARBA00023015"/>
    </source>
</evidence>
<dbReference type="PANTHER" id="PTHR44846">
    <property type="entry name" value="MANNOSYL-D-GLYCERATE TRANSPORT/METABOLISM SYSTEM REPRESSOR MNGR-RELATED"/>
    <property type="match status" value="1"/>
</dbReference>
<dbReference type="PANTHER" id="PTHR44846:SF17">
    <property type="entry name" value="GNTR-FAMILY TRANSCRIPTIONAL REGULATOR"/>
    <property type="match status" value="1"/>
</dbReference>
<dbReference type="InterPro" id="IPR011663">
    <property type="entry name" value="UTRA"/>
</dbReference>
<dbReference type="InterPro" id="IPR000524">
    <property type="entry name" value="Tscrpt_reg_HTH_GntR"/>
</dbReference>
<dbReference type="EMBL" id="SCWB01000008">
    <property type="protein sequence ID" value="TDM11872.1"/>
    <property type="molecule type" value="Genomic_DNA"/>
</dbReference>
<feature type="domain" description="UbiC transcription regulator-associated" evidence="5">
    <location>
        <begin position="92"/>
        <end position="230"/>
    </location>
</feature>
<keyword evidence="7" id="KW-1185">Reference proteome</keyword>
<evidence type="ECO:0000259" key="4">
    <source>
        <dbReference type="SMART" id="SM00345"/>
    </source>
</evidence>
<dbReference type="Gene3D" id="3.40.1410.10">
    <property type="entry name" value="Chorismate lyase-like"/>
    <property type="match status" value="1"/>
</dbReference>
<dbReference type="InterPro" id="IPR050679">
    <property type="entry name" value="Bact_HTH_transcr_reg"/>
</dbReference>
<protein>
    <submittedName>
        <fullName evidence="6">GntR family transcriptional regulator</fullName>
    </submittedName>
</protein>
<evidence type="ECO:0000313" key="7">
    <source>
        <dbReference type="Proteomes" id="UP000294802"/>
    </source>
</evidence>
<keyword evidence="1" id="KW-0805">Transcription regulation</keyword>
<dbReference type="SUPFAM" id="SSF64288">
    <property type="entry name" value="Chorismate lyase-like"/>
    <property type="match status" value="1"/>
</dbReference>
<dbReference type="Pfam" id="PF07702">
    <property type="entry name" value="UTRA"/>
    <property type="match status" value="1"/>
</dbReference>
<evidence type="ECO:0000259" key="5">
    <source>
        <dbReference type="SMART" id="SM00866"/>
    </source>
</evidence>
<evidence type="ECO:0000256" key="3">
    <source>
        <dbReference type="ARBA" id="ARBA00023163"/>
    </source>
</evidence>
<evidence type="ECO:0000256" key="2">
    <source>
        <dbReference type="ARBA" id="ARBA00023125"/>
    </source>
</evidence>
<gene>
    <name evidence="6" type="ORF">ERX29_05665</name>
</gene>
<reference evidence="6 7" key="1">
    <citation type="submission" date="2019-01" db="EMBL/GenBank/DDBJ databases">
        <title>Draft genome sequences of the type strains of six Macrococcus species.</title>
        <authorList>
            <person name="Mazhar S."/>
            <person name="Altermann E."/>
            <person name="Hill C."/>
            <person name="Mcauliffe O."/>
        </authorList>
    </citation>
    <scope>NUCLEOTIDE SEQUENCE [LARGE SCALE GENOMIC DNA]</scope>
    <source>
        <strain evidence="6 7">CCM4815</strain>
    </source>
</reference>
<dbReference type="SMART" id="SM00345">
    <property type="entry name" value="HTH_GNTR"/>
    <property type="match status" value="1"/>
</dbReference>
<dbReference type="AlphaFoldDB" id="A0A4R6BUB4"/>
<dbReference type="Pfam" id="PF00392">
    <property type="entry name" value="GntR"/>
    <property type="match status" value="1"/>
</dbReference>
<dbReference type="SUPFAM" id="SSF46785">
    <property type="entry name" value="Winged helix' DNA-binding domain"/>
    <property type="match status" value="1"/>
</dbReference>
<proteinExistence type="predicted"/>
<dbReference type="GO" id="GO:0045892">
    <property type="term" value="P:negative regulation of DNA-templated transcription"/>
    <property type="evidence" value="ECO:0007669"/>
    <property type="project" value="TreeGrafter"/>
</dbReference>
<comment type="caution">
    <text evidence="6">The sequence shown here is derived from an EMBL/GenBank/DDBJ whole genome shotgun (WGS) entry which is preliminary data.</text>
</comment>
<dbReference type="Gene3D" id="1.10.10.10">
    <property type="entry name" value="Winged helix-like DNA-binding domain superfamily/Winged helix DNA-binding domain"/>
    <property type="match status" value="1"/>
</dbReference>
<keyword evidence="3" id="KW-0804">Transcription</keyword>
<name>A0A4R6BUB4_9STAP</name>
<accession>A0A4R6BUB4</accession>
<dbReference type="SMART" id="SM00866">
    <property type="entry name" value="UTRA"/>
    <property type="match status" value="1"/>
</dbReference>
<keyword evidence="2" id="KW-0238">DNA-binding</keyword>
<sequence length="238" mass="27638">MVSVERTILIVKDWIIMNIEQKEFTPNMPIPSLYEISRTLDISQDDVEQAIRELITEQILTEKYQEGYCVKPEPAFFYPVNELRSITAMIEEAGYTAGTIIISQDPEIPSLDDKKLLNITDEQMITVVERIRTADGMPVAYCLDKIKKPDLDYLHLNDKISLLQILQDNPEFKVAYATSEIDAISYEPYISNALECAPEESLLLFKQVHYNEEDMPVLYSMNYFKSNQMKFQIKREMK</sequence>
<dbReference type="InterPro" id="IPR036390">
    <property type="entry name" value="WH_DNA-bd_sf"/>
</dbReference>
<organism evidence="6 7">
    <name type="scientific">Macrococcus lamae</name>
    <dbReference type="NCBI Taxonomy" id="198484"/>
    <lineage>
        <taxon>Bacteria</taxon>
        <taxon>Bacillati</taxon>
        <taxon>Bacillota</taxon>
        <taxon>Bacilli</taxon>
        <taxon>Bacillales</taxon>
        <taxon>Staphylococcaceae</taxon>
        <taxon>Macrococcus</taxon>
    </lineage>
</organism>
<dbReference type="Proteomes" id="UP000294802">
    <property type="component" value="Unassembled WGS sequence"/>
</dbReference>
<dbReference type="InterPro" id="IPR036388">
    <property type="entry name" value="WH-like_DNA-bd_sf"/>
</dbReference>
<evidence type="ECO:0000313" key="6">
    <source>
        <dbReference type="EMBL" id="TDM11872.1"/>
    </source>
</evidence>
<dbReference type="InterPro" id="IPR028978">
    <property type="entry name" value="Chorismate_lyase_/UTRA_dom_sf"/>
</dbReference>